<reference evidence="3 4" key="1">
    <citation type="submission" date="2019-02" db="EMBL/GenBank/DDBJ databases">
        <title>Deep-cultivation of Planctomycetes and their phenomic and genomic characterization uncovers novel biology.</title>
        <authorList>
            <person name="Wiegand S."/>
            <person name="Jogler M."/>
            <person name="Boedeker C."/>
            <person name="Pinto D."/>
            <person name="Vollmers J."/>
            <person name="Rivas-Marin E."/>
            <person name="Kohn T."/>
            <person name="Peeters S.H."/>
            <person name="Heuer A."/>
            <person name="Rast P."/>
            <person name="Oberbeckmann S."/>
            <person name="Bunk B."/>
            <person name="Jeske O."/>
            <person name="Meyerdierks A."/>
            <person name="Storesund J.E."/>
            <person name="Kallscheuer N."/>
            <person name="Luecker S."/>
            <person name="Lage O.M."/>
            <person name="Pohl T."/>
            <person name="Merkel B.J."/>
            <person name="Hornburger P."/>
            <person name="Mueller R.-W."/>
            <person name="Bruemmer F."/>
            <person name="Labrenz M."/>
            <person name="Spormann A.M."/>
            <person name="Op Den Camp H."/>
            <person name="Overmann J."/>
            <person name="Amann R."/>
            <person name="Jetten M.S.M."/>
            <person name="Mascher T."/>
            <person name="Medema M.H."/>
            <person name="Devos D.P."/>
            <person name="Kaster A.-K."/>
            <person name="Ovreas L."/>
            <person name="Rohde M."/>
            <person name="Galperin M.Y."/>
            <person name="Jogler C."/>
        </authorList>
    </citation>
    <scope>NUCLEOTIDE SEQUENCE [LARGE SCALE GENOMIC DNA]</scope>
    <source>
        <strain evidence="3 4">Pla52n</strain>
    </source>
</reference>
<dbReference type="Pfam" id="PF13360">
    <property type="entry name" value="PQQ_2"/>
    <property type="match status" value="1"/>
</dbReference>
<dbReference type="InterPro" id="IPR011047">
    <property type="entry name" value="Quinoprotein_ADH-like_sf"/>
</dbReference>
<proteinExistence type="predicted"/>
<organism evidence="3 4">
    <name type="scientific">Stieleria varia</name>
    <dbReference type="NCBI Taxonomy" id="2528005"/>
    <lineage>
        <taxon>Bacteria</taxon>
        <taxon>Pseudomonadati</taxon>
        <taxon>Planctomycetota</taxon>
        <taxon>Planctomycetia</taxon>
        <taxon>Pirellulales</taxon>
        <taxon>Pirellulaceae</taxon>
        <taxon>Stieleria</taxon>
    </lineage>
</organism>
<gene>
    <name evidence="3" type="ORF">Pla52n_21590</name>
</gene>
<feature type="domain" description="Pyrrolo-quinoline quinone repeat" evidence="2">
    <location>
        <begin position="220"/>
        <end position="442"/>
    </location>
</feature>
<sequence length="518" mass="56251">MLVNPMNAQTMIRFVQFRFVQFRFVQCSVLLAMIAIALPCQHHLSAQDAVNTGRFWTTKSGIRSKVLLVLIDQTDDAVKLRRQDNGQVVTMKREQLSDADLRYLDTITAKSEQMSAAEVARPDSSLTTDWPQWRGANRDGISPETGLLKQWPSGGPERVWTVSGIGEGYSTPTVVGDRVYVLGTEGDSEQLIALEQSTGERVRSMRLGSVAGGGGYRGPRSSPTVDGNQIFALGSDGTLACFSRADGELVWQKNLKTDFNGQEGDWSYAESPLVDGEKVICTPGGDRATMVALNRNTGAMIWSGSAAELPGNYSTAGYASAIKASLAGQPQYLTFLNGGVVGFSAKDGKPLWHYDSAANVTANCSTPVTQGDFVFAASGYGTGGGKARISRRGTIWAVEEAYFVTKMQNHHGGFVLVDGHLYGTNDSVLLCINWETGDIAWQDRCVGKGSIAYADGHLYVRGENGEVALVVASPDGYQEVGRFDQPDRSDKNAWPHPVIAAGKLYLHDWDRIFCYSIR</sequence>
<evidence type="ECO:0000256" key="1">
    <source>
        <dbReference type="SAM" id="MobiDB-lite"/>
    </source>
</evidence>
<dbReference type="PANTHER" id="PTHR34512">
    <property type="entry name" value="CELL SURFACE PROTEIN"/>
    <property type="match status" value="1"/>
</dbReference>
<protein>
    <submittedName>
        <fullName evidence="3">Outer membrane biogenesis protein BamB</fullName>
    </submittedName>
</protein>
<evidence type="ECO:0000313" key="4">
    <source>
        <dbReference type="Proteomes" id="UP000320176"/>
    </source>
</evidence>
<dbReference type="Gene3D" id="2.130.10.10">
    <property type="entry name" value="YVTN repeat-like/Quinoprotein amine dehydrogenase"/>
    <property type="match status" value="1"/>
</dbReference>
<dbReference type="EMBL" id="SJPN01000002">
    <property type="protein sequence ID" value="TWU06438.1"/>
    <property type="molecule type" value="Genomic_DNA"/>
</dbReference>
<accession>A0A5C6B3C9</accession>
<comment type="caution">
    <text evidence="3">The sequence shown here is derived from an EMBL/GenBank/DDBJ whole genome shotgun (WGS) entry which is preliminary data.</text>
</comment>
<feature type="region of interest" description="Disordered" evidence="1">
    <location>
        <begin position="114"/>
        <end position="153"/>
    </location>
</feature>
<evidence type="ECO:0000259" key="2">
    <source>
        <dbReference type="Pfam" id="PF13360"/>
    </source>
</evidence>
<dbReference type="InterPro" id="IPR002372">
    <property type="entry name" value="PQQ_rpt_dom"/>
</dbReference>
<name>A0A5C6B3C9_9BACT</name>
<dbReference type="SUPFAM" id="SSF50998">
    <property type="entry name" value="Quinoprotein alcohol dehydrogenase-like"/>
    <property type="match status" value="1"/>
</dbReference>
<dbReference type="AlphaFoldDB" id="A0A5C6B3C9"/>
<dbReference type="Gene3D" id="2.30.30.700">
    <property type="entry name" value="SLA1 homology domain 1"/>
    <property type="match status" value="1"/>
</dbReference>
<evidence type="ECO:0000313" key="3">
    <source>
        <dbReference type="EMBL" id="TWU06438.1"/>
    </source>
</evidence>
<dbReference type="PANTHER" id="PTHR34512:SF30">
    <property type="entry name" value="OUTER MEMBRANE PROTEIN ASSEMBLY FACTOR BAMB"/>
    <property type="match status" value="1"/>
</dbReference>
<dbReference type="InterPro" id="IPR015943">
    <property type="entry name" value="WD40/YVTN_repeat-like_dom_sf"/>
</dbReference>
<dbReference type="OrthoDB" id="229752at2"/>
<keyword evidence="4" id="KW-1185">Reference proteome</keyword>
<dbReference type="Proteomes" id="UP000320176">
    <property type="component" value="Unassembled WGS sequence"/>
</dbReference>